<dbReference type="EMBL" id="JAAOAS010000349">
    <property type="protein sequence ID" value="KAF5578799.1"/>
    <property type="molecule type" value="Genomic_DNA"/>
</dbReference>
<dbReference type="InterPro" id="IPR004676">
    <property type="entry name" value="Cd-R_transporter"/>
</dbReference>
<accession>A0A8H5NUK5</accession>
<evidence type="ECO:0000256" key="2">
    <source>
        <dbReference type="SAM" id="Phobius"/>
    </source>
</evidence>
<dbReference type="OrthoDB" id="3791566at2759"/>
<organism evidence="3 4">
    <name type="scientific">Fusarium pseudocircinatum</name>
    <dbReference type="NCBI Taxonomy" id="56676"/>
    <lineage>
        <taxon>Eukaryota</taxon>
        <taxon>Fungi</taxon>
        <taxon>Dikarya</taxon>
        <taxon>Ascomycota</taxon>
        <taxon>Pezizomycotina</taxon>
        <taxon>Sordariomycetes</taxon>
        <taxon>Hypocreomycetidae</taxon>
        <taxon>Hypocreales</taxon>
        <taxon>Nectriaceae</taxon>
        <taxon>Fusarium</taxon>
        <taxon>Fusarium fujikuroi species complex</taxon>
    </lineage>
</organism>
<feature type="transmembrane region" description="Helical" evidence="2">
    <location>
        <begin position="47"/>
        <end position="70"/>
    </location>
</feature>
<protein>
    <recommendedName>
        <fullName evidence="5">Cadmium resistance transporter</fullName>
    </recommendedName>
</protein>
<keyword evidence="4" id="KW-1185">Reference proteome</keyword>
<evidence type="ECO:0000256" key="1">
    <source>
        <dbReference type="SAM" id="MobiDB-lite"/>
    </source>
</evidence>
<dbReference type="AlphaFoldDB" id="A0A8H5NUK5"/>
<evidence type="ECO:0000313" key="4">
    <source>
        <dbReference type="Proteomes" id="UP000546213"/>
    </source>
</evidence>
<feature type="region of interest" description="Disordered" evidence="1">
    <location>
        <begin position="257"/>
        <end position="325"/>
    </location>
</feature>
<feature type="transmembrane region" description="Helical" evidence="2">
    <location>
        <begin position="182"/>
        <end position="200"/>
    </location>
</feature>
<sequence length="381" mass="41139">MGINFGQAIGTACATFAVTNVDDIFVLVAFFAEATTSRSLTPVKIAIGQYVGFTVIVAVSMIGYGASLLIPAEPIGFLGLLPILLGIWWILTYIFSKDEDEEEALDQELTTADGFKAVFKVASITVMNGADNISTYIPLFAGAKAGELAIYIVVYYIMLGVWCCAAYLIMRQKHILHIAQKYARRLVPFLYVGLGIFIIVNSECYPWAIEEIDDDIASHPGKVVMGVTTAGLLAICIGAMLWRKLSQRSQEVLVDNASSAVDGQRGSQEGRDTAQQVGEQSEASRDAGDIDGPTNKTGAQVRNIPVDNSRNTREGGSASAEPLRAEKLSKTTIMVQIIRPQVQSQNVPSRPHARLYCEDAVPDVTAHNDRVSSSGITSTLI</sequence>
<feature type="transmembrane region" description="Helical" evidence="2">
    <location>
        <begin position="77"/>
        <end position="95"/>
    </location>
</feature>
<feature type="transmembrane region" description="Helical" evidence="2">
    <location>
        <begin position="223"/>
        <end position="242"/>
    </location>
</feature>
<feature type="compositionally biased region" description="Polar residues" evidence="1">
    <location>
        <begin position="257"/>
        <end position="281"/>
    </location>
</feature>
<name>A0A8H5NUK5_9HYPO</name>
<evidence type="ECO:0008006" key="5">
    <source>
        <dbReference type="Google" id="ProtNLM"/>
    </source>
</evidence>
<feature type="transmembrane region" description="Helical" evidence="2">
    <location>
        <begin position="148"/>
        <end position="170"/>
    </location>
</feature>
<comment type="caution">
    <text evidence="3">The sequence shown here is derived from an EMBL/GenBank/DDBJ whole genome shotgun (WGS) entry which is preliminary data.</text>
</comment>
<dbReference type="Pfam" id="PF03596">
    <property type="entry name" value="Cad"/>
    <property type="match status" value="1"/>
</dbReference>
<keyword evidence="2" id="KW-0812">Transmembrane</keyword>
<reference evidence="3 4" key="1">
    <citation type="submission" date="2020-05" db="EMBL/GenBank/DDBJ databases">
        <title>Identification and distribution of gene clusters putatively required for synthesis of sphingolipid metabolism inhibitors in phylogenetically diverse species of the filamentous fungus Fusarium.</title>
        <authorList>
            <person name="Kim H.-S."/>
            <person name="Busman M."/>
            <person name="Brown D.W."/>
            <person name="Divon H."/>
            <person name="Uhlig S."/>
            <person name="Proctor R.H."/>
        </authorList>
    </citation>
    <scope>NUCLEOTIDE SEQUENCE [LARGE SCALE GENOMIC DNA]</scope>
    <source>
        <strain evidence="3 4">NRRL 36939</strain>
    </source>
</reference>
<keyword evidence="2" id="KW-0472">Membrane</keyword>
<dbReference type="Proteomes" id="UP000546213">
    <property type="component" value="Unassembled WGS sequence"/>
</dbReference>
<evidence type="ECO:0000313" key="3">
    <source>
        <dbReference type="EMBL" id="KAF5578799.1"/>
    </source>
</evidence>
<gene>
    <name evidence="3" type="ORF">FPCIR_11451</name>
</gene>
<keyword evidence="2" id="KW-1133">Transmembrane helix</keyword>
<proteinExistence type="predicted"/>